<dbReference type="GO" id="GO:0016787">
    <property type="term" value="F:hydrolase activity"/>
    <property type="evidence" value="ECO:0007669"/>
    <property type="project" value="UniProtKB-KW"/>
</dbReference>
<reference evidence="7" key="1">
    <citation type="submission" date="2019-02" db="EMBL/GenBank/DDBJ databases">
        <authorList>
            <person name="Gruber-Vodicka R. H."/>
            <person name="Seah K. B. B."/>
        </authorList>
    </citation>
    <scope>NUCLEOTIDE SEQUENCE</scope>
    <source>
        <strain evidence="7">BECK_BZ131</strain>
    </source>
</reference>
<keyword evidence="4" id="KW-0255">Endonuclease</keyword>
<keyword evidence="2" id="KW-1277">Toxin-antitoxin system</keyword>
<dbReference type="AlphaFoldDB" id="A0A450TEX3"/>
<dbReference type="PANTHER" id="PTHR38039:SF1">
    <property type="entry name" value="TOXIN YOEB"/>
    <property type="match status" value="1"/>
</dbReference>
<dbReference type="Gene3D" id="3.30.2310.20">
    <property type="entry name" value="RelE-like"/>
    <property type="match status" value="1"/>
</dbReference>
<dbReference type="Pfam" id="PF06769">
    <property type="entry name" value="YoeB_toxin"/>
    <property type="match status" value="1"/>
</dbReference>
<gene>
    <name evidence="7" type="ORF">BECKFW1821C_GA0114237_100815</name>
</gene>
<dbReference type="SUPFAM" id="SSF143011">
    <property type="entry name" value="RelE-like"/>
    <property type="match status" value="1"/>
</dbReference>
<comment type="similarity">
    <text evidence="1">Belongs to the YoeB family.</text>
</comment>
<evidence type="ECO:0000256" key="6">
    <source>
        <dbReference type="ARBA" id="ARBA00030388"/>
    </source>
</evidence>
<accession>A0A450TEX3</accession>
<proteinExistence type="inferred from homology"/>
<keyword evidence="3" id="KW-0540">Nuclease</keyword>
<evidence type="ECO:0000313" key="7">
    <source>
        <dbReference type="EMBL" id="VFJ65602.1"/>
    </source>
</evidence>
<dbReference type="InterPro" id="IPR009614">
    <property type="entry name" value="YoeB_toxin"/>
</dbReference>
<dbReference type="EMBL" id="CAADFE010000008">
    <property type="protein sequence ID" value="VFJ65602.1"/>
    <property type="molecule type" value="Genomic_DNA"/>
</dbReference>
<protein>
    <recommendedName>
        <fullName evidence="6">Putative mRNA interferase YoeB</fullName>
    </recommendedName>
</protein>
<evidence type="ECO:0000256" key="4">
    <source>
        <dbReference type="ARBA" id="ARBA00022759"/>
    </source>
</evidence>
<organism evidence="7">
    <name type="scientific">Candidatus Kentrum sp. FW</name>
    <dbReference type="NCBI Taxonomy" id="2126338"/>
    <lineage>
        <taxon>Bacteria</taxon>
        <taxon>Pseudomonadati</taxon>
        <taxon>Pseudomonadota</taxon>
        <taxon>Gammaproteobacteria</taxon>
        <taxon>Candidatus Kentrum</taxon>
    </lineage>
</organism>
<keyword evidence="5" id="KW-0378">Hydrolase</keyword>
<name>A0A450TEX3_9GAMM</name>
<sequence>MRSLVFEGNTWAAYETLRTRDRRLHKALCAILKEMLRGDPGTGAGKPEALRYDLAGFWSRRLSQRDRLIYKFDNEYIYIFAIGGHYDTLPHRGIQSGITESRGQSPLKNIPPQSYSARFRLESTNMIRHW</sequence>
<evidence type="ECO:0000256" key="1">
    <source>
        <dbReference type="ARBA" id="ARBA00008172"/>
    </source>
</evidence>
<evidence type="ECO:0000256" key="3">
    <source>
        <dbReference type="ARBA" id="ARBA00022722"/>
    </source>
</evidence>
<dbReference type="NCBIfam" id="TIGR02116">
    <property type="entry name" value="toxin_Txe_YoeB"/>
    <property type="match status" value="1"/>
</dbReference>
<evidence type="ECO:0000256" key="5">
    <source>
        <dbReference type="ARBA" id="ARBA00022801"/>
    </source>
</evidence>
<dbReference type="PANTHER" id="PTHR38039">
    <property type="entry name" value="TOXIN YOEB"/>
    <property type="match status" value="1"/>
</dbReference>
<dbReference type="GO" id="GO:0006401">
    <property type="term" value="P:RNA catabolic process"/>
    <property type="evidence" value="ECO:0007669"/>
    <property type="project" value="InterPro"/>
</dbReference>
<dbReference type="GO" id="GO:0004519">
    <property type="term" value="F:endonuclease activity"/>
    <property type="evidence" value="ECO:0007669"/>
    <property type="project" value="UniProtKB-KW"/>
</dbReference>
<dbReference type="InterPro" id="IPR035093">
    <property type="entry name" value="RelE/ParE_toxin_dom_sf"/>
</dbReference>
<evidence type="ECO:0000256" key="2">
    <source>
        <dbReference type="ARBA" id="ARBA00022649"/>
    </source>
</evidence>